<accession>A0ABD0PU76</accession>
<protein>
    <submittedName>
        <fullName evidence="1">Uncharacterized protein</fullName>
    </submittedName>
</protein>
<evidence type="ECO:0000313" key="1">
    <source>
        <dbReference type="EMBL" id="KAL0176976.1"/>
    </source>
</evidence>
<reference evidence="1 2" key="1">
    <citation type="submission" date="2024-05" db="EMBL/GenBank/DDBJ databases">
        <title>Genome sequencing and assembly of Indian major carp, Cirrhinus mrigala (Hamilton, 1822).</title>
        <authorList>
            <person name="Mohindra V."/>
            <person name="Chowdhury L.M."/>
            <person name="Lal K."/>
            <person name="Jena J.K."/>
        </authorList>
    </citation>
    <scope>NUCLEOTIDE SEQUENCE [LARGE SCALE GENOMIC DNA]</scope>
    <source>
        <strain evidence="1">CM1030</strain>
        <tissue evidence="1">Blood</tissue>
    </source>
</reference>
<comment type="caution">
    <text evidence="1">The sequence shown here is derived from an EMBL/GenBank/DDBJ whole genome shotgun (WGS) entry which is preliminary data.</text>
</comment>
<feature type="non-terminal residue" evidence="1">
    <location>
        <position position="81"/>
    </location>
</feature>
<proteinExistence type="predicted"/>
<keyword evidence="2" id="KW-1185">Reference proteome</keyword>
<name>A0ABD0PU76_CIRMR</name>
<organism evidence="1 2">
    <name type="scientific">Cirrhinus mrigala</name>
    <name type="common">Mrigala</name>
    <dbReference type="NCBI Taxonomy" id="683832"/>
    <lineage>
        <taxon>Eukaryota</taxon>
        <taxon>Metazoa</taxon>
        <taxon>Chordata</taxon>
        <taxon>Craniata</taxon>
        <taxon>Vertebrata</taxon>
        <taxon>Euteleostomi</taxon>
        <taxon>Actinopterygii</taxon>
        <taxon>Neopterygii</taxon>
        <taxon>Teleostei</taxon>
        <taxon>Ostariophysi</taxon>
        <taxon>Cypriniformes</taxon>
        <taxon>Cyprinidae</taxon>
        <taxon>Labeoninae</taxon>
        <taxon>Labeonini</taxon>
        <taxon>Cirrhinus</taxon>
    </lineage>
</organism>
<dbReference type="AlphaFoldDB" id="A0ABD0PU76"/>
<sequence>MSKGWLRLRESSLMLQPQQGIVRLALKHASTESPWILSIIEKGYRLRFAVKPQSFNGVVMSTAQGESAQALEEEIPSLLNK</sequence>
<gene>
    <name evidence="1" type="ORF">M9458_029306</name>
</gene>
<dbReference type="EMBL" id="JAMKFB020000014">
    <property type="protein sequence ID" value="KAL0176976.1"/>
    <property type="molecule type" value="Genomic_DNA"/>
</dbReference>
<dbReference type="Proteomes" id="UP001529510">
    <property type="component" value="Unassembled WGS sequence"/>
</dbReference>
<evidence type="ECO:0000313" key="2">
    <source>
        <dbReference type="Proteomes" id="UP001529510"/>
    </source>
</evidence>